<dbReference type="SUPFAM" id="SSF52540">
    <property type="entry name" value="P-loop containing nucleoside triphosphate hydrolases"/>
    <property type="match status" value="1"/>
</dbReference>
<dbReference type="Pfam" id="PF00005">
    <property type="entry name" value="ABC_tran"/>
    <property type="match status" value="1"/>
</dbReference>
<dbReference type="GO" id="GO:0016020">
    <property type="term" value="C:membrane"/>
    <property type="evidence" value="ECO:0007669"/>
    <property type="project" value="InterPro"/>
</dbReference>
<dbReference type="PROSITE" id="PS50893">
    <property type="entry name" value="ABC_TRANSPORTER_2"/>
    <property type="match status" value="1"/>
</dbReference>
<accession>A0A6B4PIK6</accession>
<gene>
    <name evidence="5" type="ORF">FC774_10525</name>
</gene>
<protein>
    <submittedName>
        <fullName evidence="5">ABC transporter ATP-binding protein</fullName>
    </submittedName>
</protein>
<organism evidence="5 6">
    <name type="scientific">Clostridium botulinum</name>
    <dbReference type="NCBI Taxonomy" id="1491"/>
    <lineage>
        <taxon>Bacteria</taxon>
        <taxon>Bacillati</taxon>
        <taxon>Bacillota</taxon>
        <taxon>Clostridia</taxon>
        <taxon>Eubacteriales</taxon>
        <taxon>Clostridiaceae</taxon>
        <taxon>Clostridium</taxon>
    </lineage>
</organism>
<dbReference type="EMBL" id="SWOV01000026">
    <property type="protein sequence ID" value="NFF88302.1"/>
    <property type="molecule type" value="Genomic_DNA"/>
</dbReference>
<dbReference type="AlphaFoldDB" id="A0A6B4PIK6"/>
<keyword evidence="4 5" id="KW-0067">ATP-binding</keyword>
<reference evidence="5 6" key="1">
    <citation type="submission" date="2019-04" db="EMBL/GenBank/DDBJ databases">
        <title>Genome sequencing of Clostridium botulinum Groups I-IV and Clostridium butyricum.</title>
        <authorList>
            <person name="Brunt J."/>
            <person name="Van Vliet A.H.M."/>
            <person name="Stringer S.C."/>
            <person name="Carter A.T."/>
            <person name="Peck M.W."/>
        </authorList>
    </citation>
    <scope>NUCLEOTIDE SEQUENCE [LARGE SCALE GENOMIC DNA]</scope>
    <source>
        <strain evidence="5 6">1605</strain>
    </source>
</reference>
<dbReference type="InterPro" id="IPR017871">
    <property type="entry name" value="ABC_transporter-like_CS"/>
</dbReference>
<dbReference type="GO" id="GO:0016887">
    <property type="term" value="F:ATP hydrolysis activity"/>
    <property type="evidence" value="ECO:0007669"/>
    <property type="project" value="InterPro"/>
</dbReference>
<dbReference type="Proteomes" id="UP000476820">
    <property type="component" value="Unassembled WGS sequence"/>
</dbReference>
<dbReference type="InterPro" id="IPR003439">
    <property type="entry name" value="ABC_transporter-like_ATP-bd"/>
</dbReference>
<evidence type="ECO:0000256" key="4">
    <source>
        <dbReference type="ARBA" id="ARBA00022840"/>
    </source>
</evidence>
<dbReference type="InterPro" id="IPR050683">
    <property type="entry name" value="Bact_Polysacc_Export_ATP-bd"/>
</dbReference>
<dbReference type="InterPro" id="IPR027417">
    <property type="entry name" value="P-loop_NTPase"/>
</dbReference>
<evidence type="ECO:0000313" key="5">
    <source>
        <dbReference type="EMBL" id="NFF88302.1"/>
    </source>
</evidence>
<keyword evidence="2" id="KW-0813">Transport</keyword>
<keyword evidence="3" id="KW-0547">Nucleotide-binding</keyword>
<evidence type="ECO:0000256" key="2">
    <source>
        <dbReference type="ARBA" id="ARBA00022448"/>
    </source>
</evidence>
<comment type="caution">
    <text evidence="5">The sequence shown here is derived from an EMBL/GenBank/DDBJ whole genome shotgun (WGS) entry which is preliminary data.</text>
</comment>
<dbReference type="RefSeq" id="WP_061297953.1">
    <property type="nucleotide sequence ID" value="NZ_LFPD01000022.1"/>
</dbReference>
<dbReference type="SMART" id="SM00382">
    <property type="entry name" value="AAA"/>
    <property type="match status" value="1"/>
</dbReference>
<dbReference type="PANTHER" id="PTHR46743">
    <property type="entry name" value="TEICHOIC ACIDS EXPORT ATP-BINDING PROTEIN TAGH"/>
    <property type="match status" value="1"/>
</dbReference>
<comment type="similarity">
    <text evidence="1">Belongs to the ABC transporter superfamily.</text>
</comment>
<evidence type="ECO:0000313" key="6">
    <source>
        <dbReference type="Proteomes" id="UP000476820"/>
    </source>
</evidence>
<dbReference type="InterPro" id="IPR015860">
    <property type="entry name" value="ABC_transpr_TagH-like"/>
</dbReference>
<dbReference type="GO" id="GO:0005524">
    <property type="term" value="F:ATP binding"/>
    <property type="evidence" value="ECO:0007669"/>
    <property type="project" value="UniProtKB-KW"/>
</dbReference>
<name>A0A6B4PIK6_CLOBO</name>
<dbReference type="CDD" id="cd03220">
    <property type="entry name" value="ABC_KpsT_Wzt"/>
    <property type="match status" value="1"/>
</dbReference>
<evidence type="ECO:0000256" key="1">
    <source>
        <dbReference type="ARBA" id="ARBA00005417"/>
    </source>
</evidence>
<proteinExistence type="inferred from homology"/>
<dbReference type="InterPro" id="IPR003593">
    <property type="entry name" value="AAA+_ATPase"/>
</dbReference>
<dbReference type="GO" id="GO:0140359">
    <property type="term" value="F:ABC-type transporter activity"/>
    <property type="evidence" value="ECO:0007669"/>
    <property type="project" value="InterPro"/>
</dbReference>
<dbReference type="Gene3D" id="3.40.50.300">
    <property type="entry name" value="P-loop containing nucleotide triphosphate hydrolases"/>
    <property type="match status" value="1"/>
</dbReference>
<dbReference type="PANTHER" id="PTHR46743:SF2">
    <property type="entry name" value="TEICHOIC ACIDS EXPORT ATP-BINDING PROTEIN TAGH"/>
    <property type="match status" value="1"/>
</dbReference>
<dbReference type="PROSITE" id="PS00211">
    <property type="entry name" value="ABC_TRANSPORTER_1"/>
    <property type="match status" value="1"/>
</dbReference>
<evidence type="ECO:0000256" key="3">
    <source>
        <dbReference type="ARBA" id="ARBA00022741"/>
    </source>
</evidence>
<sequence>MSDVVIKFENVGMHFRKSTQKISSFKEYFIKKIKGQVVYEEFIALNDINFEIEKGEVVGFVGLNGAGKSTLLKVVSGVQKPTVGKISVKGKVSPLLELGAGFDNDLTGKENIYLNGLILGYNRDFIKSKLDEIIDFAEIRDFVDTPIKNYSSGMKARLGFSIATVSIPEILIVDEVLSVGDGRFKKKSEEKMIELIKSDATVLFVSHSLAQIRRLCTKVVWLEKGQIKMIGETKDVCDAYEDYL</sequence>